<sequence length="216" mass="25035">MENKIEELELKNQDLKGEVSQLKEQMAQMFQILSQTNAAIITMVNHDVVWYTQAGNTIGPLPHTESDPPYGMPHGWNTEDPANEKQEQSKVEVQHQASRTTQPLMVHKRTPLTKDKWKSLEEWLHVVEGGNQFRLKAMDLYLVPDVDLLANFKTSKLDMYKGNSYPRAHLVMYCRKMAAYIYDDKILVHCFQDILTGATLSWYVSLERGHVKTWRD</sequence>
<proteinExistence type="predicted"/>
<reference evidence="2" key="1">
    <citation type="submission" date="2018-05" db="EMBL/GenBank/DDBJ databases">
        <title>Draft genome of Mucuna pruriens seed.</title>
        <authorList>
            <person name="Nnadi N.E."/>
            <person name="Vos R."/>
            <person name="Hasami M.H."/>
            <person name="Devisetty U.K."/>
            <person name="Aguiy J.C."/>
        </authorList>
    </citation>
    <scope>NUCLEOTIDE SEQUENCE [LARGE SCALE GENOMIC DNA]</scope>
    <source>
        <strain evidence="2">JCA_2017</strain>
    </source>
</reference>
<gene>
    <name evidence="2" type="ORF">CR513_03457</name>
</gene>
<evidence type="ECO:0000256" key="1">
    <source>
        <dbReference type="SAM" id="Coils"/>
    </source>
</evidence>
<protein>
    <recommendedName>
        <fullName evidence="4">Retrotransposon gag domain-containing protein</fullName>
    </recommendedName>
</protein>
<feature type="non-terminal residue" evidence="2">
    <location>
        <position position="1"/>
    </location>
</feature>
<evidence type="ECO:0008006" key="4">
    <source>
        <dbReference type="Google" id="ProtNLM"/>
    </source>
</evidence>
<dbReference type="OrthoDB" id="1432691at2759"/>
<feature type="coiled-coil region" evidence="1">
    <location>
        <begin position="5"/>
        <end position="32"/>
    </location>
</feature>
<accession>A0A371I9U1</accession>
<dbReference type="EMBL" id="QJKJ01000569">
    <property type="protein sequence ID" value="RDY11817.1"/>
    <property type="molecule type" value="Genomic_DNA"/>
</dbReference>
<comment type="caution">
    <text evidence="2">The sequence shown here is derived from an EMBL/GenBank/DDBJ whole genome shotgun (WGS) entry which is preliminary data.</text>
</comment>
<keyword evidence="1" id="KW-0175">Coiled coil</keyword>
<dbReference type="AlphaFoldDB" id="A0A371I9U1"/>
<dbReference type="Proteomes" id="UP000257109">
    <property type="component" value="Unassembled WGS sequence"/>
</dbReference>
<evidence type="ECO:0000313" key="2">
    <source>
        <dbReference type="EMBL" id="RDY11817.1"/>
    </source>
</evidence>
<keyword evidence="3" id="KW-1185">Reference proteome</keyword>
<organism evidence="2 3">
    <name type="scientific">Mucuna pruriens</name>
    <name type="common">Velvet bean</name>
    <name type="synonym">Dolichos pruriens</name>
    <dbReference type="NCBI Taxonomy" id="157652"/>
    <lineage>
        <taxon>Eukaryota</taxon>
        <taxon>Viridiplantae</taxon>
        <taxon>Streptophyta</taxon>
        <taxon>Embryophyta</taxon>
        <taxon>Tracheophyta</taxon>
        <taxon>Spermatophyta</taxon>
        <taxon>Magnoliopsida</taxon>
        <taxon>eudicotyledons</taxon>
        <taxon>Gunneridae</taxon>
        <taxon>Pentapetalae</taxon>
        <taxon>rosids</taxon>
        <taxon>fabids</taxon>
        <taxon>Fabales</taxon>
        <taxon>Fabaceae</taxon>
        <taxon>Papilionoideae</taxon>
        <taxon>50 kb inversion clade</taxon>
        <taxon>NPAAA clade</taxon>
        <taxon>indigoferoid/millettioid clade</taxon>
        <taxon>Phaseoleae</taxon>
        <taxon>Mucuna</taxon>
    </lineage>
</organism>
<evidence type="ECO:0000313" key="3">
    <source>
        <dbReference type="Proteomes" id="UP000257109"/>
    </source>
</evidence>
<name>A0A371I9U1_MUCPR</name>